<feature type="signal peptide" evidence="1">
    <location>
        <begin position="1"/>
        <end position="20"/>
    </location>
</feature>
<accession>A0A9W9XZU5</accession>
<comment type="caution">
    <text evidence="2">The sequence shown here is derived from an EMBL/GenBank/DDBJ whole genome shotgun (WGS) entry which is preliminary data.</text>
</comment>
<evidence type="ECO:0000313" key="3">
    <source>
        <dbReference type="Proteomes" id="UP001149954"/>
    </source>
</evidence>
<protein>
    <submittedName>
        <fullName evidence="2">Uncharacterized protein</fullName>
    </submittedName>
</protein>
<dbReference type="AlphaFoldDB" id="A0A9W9XZU5"/>
<dbReference type="OrthoDB" id="3257981at2759"/>
<evidence type="ECO:0000313" key="2">
    <source>
        <dbReference type="EMBL" id="KAJ5513232.1"/>
    </source>
</evidence>
<organism evidence="2 3">
    <name type="scientific">Penicillium fimorum</name>
    <dbReference type="NCBI Taxonomy" id="1882269"/>
    <lineage>
        <taxon>Eukaryota</taxon>
        <taxon>Fungi</taxon>
        <taxon>Dikarya</taxon>
        <taxon>Ascomycota</taxon>
        <taxon>Pezizomycotina</taxon>
        <taxon>Eurotiomycetes</taxon>
        <taxon>Eurotiomycetidae</taxon>
        <taxon>Eurotiales</taxon>
        <taxon>Aspergillaceae</taxon>
        <taxon>Penicillium</taxon>
    </lineage>
</organism>
<keyword evidence="3" id="KW-1185">Reference proteome</keyword>
<proteinExistence type="predicted"/>
<evidence type="ECO:0000256" key="1">
    <source>
        <dbReference type="SAM" id="SignalP"/>
    </source>
</evidence>
<reference evidence="2" key="1">
    <citation type="submission" date="2022-12" db="EMBL/GenBank/DDBJ databases">
        <authorList>
            <person name="Petersen C."/>
        </authorList>
    </citation>
    <scope>NUCLEOTIDE SEQUENCE</scope>
    <source>
        <strain evidence="2">IBT 29495</strain>
    </source>
</reference>
<sequence>MRSTFLGASLSLLYAVSVAAVPHATRASTTPSAPSSTPSSTPVFRIKNLAALADQATGAWKDAQCTSEITDATLDPTSRWNAAHADDALKSALDAWTTSGPSTGLGFPEFISNYFSGPDNWNCKDIGNTACSTVLTCNQAQYPAGYLIMNSFSSIHQLHQQTYNALGDALNRMQNDIGAFAGIFAPQLKDNAEIIKFVIDAVVLVASLGSSFAWNIALKGLTMAASKYFSMGKDVTNAALISFTTAMGKDSLSSTKDALGTQNGISSALGVYFSAWTDMESGYMSSLFNGANDDTSISTLQTLTSSGSMLLLSSKVDLTGMTAQAQKTLYGQLIPAAWAQGPGDLIPRILRKAGACSTSLDQSIRLLMDTSTQVGGYVCFNNDAFYVVNIDPSASADLQVFKPLPGGNHETLNGEAWGGVILEDIVQSSYQAYQLNGNKNGYEMPALSKIIDGAGTEGDFVFQNGIRTPGFFNLPICEGVQETADIIKSGRKSGKYWPCEAPEGYNSDGTNVNVNNGCINVDGETLCKSKTKSTNIADQATGDSVATIYAQFDGDNKTGYKVVPGCKLQASWPRSYGDVYFGADNCLYDSTGTNINGQCCTEKTEDLVVNPYYGY</sequence>
<keyword evidence="1" id="KW-0732">Signal</keyword>
<feature type="chain" id="PRO_5040839090" evidence="1">
    <location>
        <begin position="21"/>
        <end position="615"/>
    </location>
</feature>
<dbReference type="Proteomes" id="UP001149954">
    <property type="component" value="Unassembled WGS sequence"/>
</dbReference>
<reference evidence="2" key="2">
    <citation type="journal article" date="2023" name="IMA Fungus">
        <title>Comparative genomic study of the Penicillium genus elucidates a diverse pangenome and 15 lateral gene transfer events.</title>
        <authorList>
            <person name="Petersen C."/>
            <person name="Sorensen T."/>
            <person name="Nielsen M.R."/>
            <person name="Sondergaard T.E."/>
            <person name="Sorensen J.L."/>
            <person name="Fitzpatrick D.A."/>
            <person name="Frisvad J.C."/>
            <person name="Nielsen K.L."/>
        </authorList>
    </citation>
    <scope>NUCLEOTIDE SEQUENCE</scope>
    <source>
        <strain evidence="2">IBT 29495</strain>
    </source>
</reference>
<gene>
    <name evidence="2" type="ORF">N7463_002784</name>
</gene>
<dbReference type="EMBL" id="JAPWDS010000002">
    <property type="protein sequence ID" value="KAJ5513232.1"/>
    <property type="molecule type" value="Genomic_DNA"/>
</dbReference>
<name>A0A9W9XZU5_9EURO</name>